<dbReference type="AlphaFoldDB" id="D2PN78"/>
<dbReference type="EMBL" id="CP001736">
    <property type="protein sequence ID" value="ADB34562.1"/>
    <property type="molecule type" value="Genomic_DNA"/>
</dbReference>
<dbReference type="PANTHER" id="PTHR33990:SF1">
    <property type="entry name" value="PROTEIN YJDN"/>
    <property type="match status" value="1"/>
</dbReference>
<dbReference type="KEGG" id="kfl:Kfla_5555"/>
<dbReference type="SUPFAM" id="SSF54593">
    <property type="entry name" value="Glyoxalase/Bleomycin resistance protein/Dihydroxybiphenyl dioxygenase"/>
    <property type="match status" value="1"/>
</dbReference>
<accession>D2PN78</accession>
<feature type="domain" description="PhnB-like" evidence="1">
    <location>
        <begin position="5"/>
        <end position="130"/>
    </location>
</feature>
<reference evidence="3" key="1">
    <citation type="submission" date="2009-09" db="EMBL/GenBank/DDBJ databases">
        <title>The complete genome of Kribbella flavida DSM 17836.</title>
        <authorList>
            <consortium name="US DOE Joint Genome Institute (JGI-PGF)"/>
            <person name="Lucas S."/>
            <person name="Copeland A."/>
            <person name="Lapidus A."/>
            <person name="Glavina del Rio T."/>
            <person name="Dalin E."/>
            <person name="Tice H."/>
            <person name="Bruce D."/>
            <person name="Goodwin L."/>
            <person name="Pitluck S."/>
            <person name="Kyrpides N."/>
            <person name="Mavromatis K."/>
            <person name="Ivanova N."/>
            <person name="Saunders E."/>
            <person name="Brettin T."/>
            <person name="Detter J.C."/>
            <person name="Han C."/>
            <person name="Larimer F."/>
            <person name="Land M."/>
            <person name="Hauser L."/>
            <person name="Markowitz V."/>
            <person name="Cheng J.-F."/>
            <person name="Hugenholtz P."/>
            <person name="Woyke T."/>
            <person name="Wu D."/>
            <person name="Pukall R."/>
            <person name="Klenk H.-P."/>
            <person name="Eisen J.A."/>
        </authorList>
    </citation>
    <scope>NUCLEOTIDE SEQUENCE [LARGE SCALE GENOMIC DNA]</scope>
    <source>
        <strain evidence="3">DSM 17836 / JCM 10339 / NBRC 14399</strain>
    </source>
</reference>
<keyword evidence="2" id="KW-0560">Oxidoreductase</keyword>
<dbReference type="HOGENOM" id="CLU_046006_17_2_11"/>
<dbReference type="RefSeq" id="WP_012923116.1">
    <property type="nucleotide sequence ID" value="NC_013729.1"/>
</dbReference>
<evidence type="ECO:0000259" key="1">
    <source>
        <dbReference type="Pfam" id="PF06983"/>
    </source>
</evidence>
<proteinExistence type="predicted"/>
<reference evidence="2 3" key="2">
    <citation type="journal article" date="2010" name="Stand. Genomic Sci.">
        <title>Complete genome sequence of Kribbella flavida type strain (IFO 14399).</title>
        <authorList>
            <person name="Pukall R."/>
            <person name="Lapidus A."/>
            <person name="Glavina Del Rio T."/>
            <person name="Copeland A."/>
            <person name="Tice H."/>
            <person name="Cheng J.-F."/>
            <person name="Lucas S."/>
            <person name="Chen F."/>
            <person name="Nolan M."/>
            <person name="LaButti K."/>
            <person name="Pati A."/>
            <person name="Ivanova N."/>
            <person name="Mavrommatis K."/>
            <person name="Mikhailova N."/>
            <person name="Pitluck S."/>
            <person name="Bruce D."/>
            <person name="Goodwin L."/>
            <person name="Land M."/>
            <person name="Hauser L."/>
            <person name="Chang Y.-J."/>
            <person name="Jeffries C.D."/>
            <person name="Chen A."/>
            <person name="Palaniappan K."/>
            <person name="Chain P."/>
            <person name="Rohde M."/>
            <person name="Goeker M."/>
            <person name="Bristow J."/>
            <person name="Eisen J.A."/>
            <person name="Markowitz V."/>
            <person name="Hugenholtz P."/>
            <person name="Kyrpides N.C."/>
            <person name="Klenk H.-P."/>
            <person name="Brettin T."/>
        </authorList>
    </citation>
    <scope>NUCLEOTIDE SEQUENCE [LARGE SCALE GENOMIC DNA]</scope>
    <source>
        <strain evidence="3">DSM 17836 / JCM 10339 / NBRC 14399</strain>
    </source>
</reference>
<dbReference type="OrthoDB" id="9795306at2"/>
<dbReference type="Gene3D" id="3.10.180.10">
    <property type="entry name" value="2,3-Dihydroxybiphenyl 1,2-Dioxygenase, domain 1"/>
    <property type="match status" value="1"/>
</dbReference>
<evidence type="ECO:0000313" key="3">
    <source>
        <dbReference type="Proteomes" id="UP000007967"/>
    </source>
</evidence>
<dbReference type="InterPro" id="IPR029068">
    <property type="entry name" value="Glyas_Bleomycin-R_OHBP_Dase"/>
</dbReference>
<sequence>MSVTTTTHLNYRGQARDALAFYQSVFGGELVAISYQDAGAVGDPSEAGQLMWSQLRGDNGINLMAYDVPARLPYDQGANAVFVSVRGADAEEITAYWKSLADGATVVQDLAPAGWSPLYGMLTDRFGVTWVLDVVA</sequence>
<name>D2PN78_KRIFD</name>
<keyword evidence="3" id="KW-1185">Reference proteome</keyword>
<dbReference type="Proteomes" id="UP000007967">
    <property type="component" value="Chromosome"/>
</dbReference>
<organism evidence="2 3">
    <name type="scientific">Kribbella flavida (strain DSM 17836 / JCM 10339 / NBRC 14399)</name>
    <dbReference type="NCBI Taxonomy" id="479435"/>
    <lineage>
        <taxon>Bacteria</taxon>
        <taxon>Bacillati</taxon>
        <taxon>Actinomycetota</taxon>
        <taxon>Actinomycetes</taxon>
        <taxon>Propionibacteriales</taxon>
        <taxon>Kribbellaceae</taxon>
        <taxon>Kribbella</taxon>
    </lineage>
</organism>
<dbReference type="CDD" id="cd06588">
    <property type="entry name" value="PhnB_like"/>
    <property type="match status" value="1"/>
</dbReference>
<gene>
    <name evidence="2" type="ordered locus">Kfla_5555</name>
</gene>
<dbReference type="InterPro" id="IPR028973">
    <property type="entry name" value="PhnB-like"/>
</dbReference>
<dbReference type="Pfam" id="PF06983">
    <property type="entry name" value="3-dmu-9_3-mt"/>
    <property type="match status" value="1"/>
</dbReference>
<evidence type="ECO:0000313" key="2">
    <source>
        <dbReference type="EMBL" id="ADB34562.1"/>
    </source>
</evidence>
<keyword evidence="2" id="KW-0223">Dioxygenase</keyword>
<dbReference type="eggNOG" id="COG2764">
    <property type="taxonomic scope" value="Bacteria"/>
</dbReference>
<dbReference type="GO" id="GO:0051213">
    <property type="term" value="F:dioxygenase activity"/>
    <property type="evidence" value="ECO:0007669"/>
    <property type="project" value="UniProtKB-KW"/>
</dbReference>
<protein>
    <submittedName>
        <fullName evidence="2">Glyoxalase/bleomycin resistance protein/dioxygenase</fullName>
    </submittedName>
</protein>
<dbReference type="PANTHER" id="PTHR33990">
    <property type="entry name" value="PROTEIN YJDN-RELATED"/>
    <property type="match status" value="1"/>
</dbReference>